<feature type="region of interest" description="Disordered" evidence="1">
    <location>
        <begin position="73"/>
        <end position="97"/>
    </location>
</feature>
<dbReference type="EMBL" id="AEYI02002140">
    <property type="protein sequence ID" value="KFG29635.1"/>
    <property type="molecule type" value="Genomic_DNA"/>
</dbReference>
<feature type="compositionally biased region" description="Basic and acidic residues" evidence="1">
    <location>
        <begin position="281"/>
        <end position="293"/>
    </location>
</feature>
<protein>
    <submittedName>
        <fullName evidence="3">Putative transmembrane protein</fullName>
    </submittedName>
</protein>
<organism evidence="3 4">
    <name type="scientific">Toxoplasma gondii p89</name>
    <dbReference type="NCBI Taxonomy" id="943119"/>
    <lineage>
        <taxon>Eukaryota</taxon>
        <taxon>Sar</taxon>
        <taxon>Alveolata</taxon>
        <taxon>Apicomplexa</taxon>
        <taxon>Conoidasida</taxon>
        <taxon>Coccidia</taxon>
        <taxon>Eucoccidiorida</taxon>
        <taxon>Eimeriorina</taxon>
        <taxon>Sarcocystidae</taxon>
        <taxon>Toxoplasma</taxon>
    </lineage>
</organism>
<dbReference type="AlphaFoldDB" id="A0A086JBW7"/>
<feature type="compositionally biased region" description="Low complexity" evidence="1">
    <location>
        <begin position="294"/>
        <end position="307"/>
    </location>
</feature>
<evidence type="ECO:0000256" key="2">
    <source>
        <dbReference type="SAM" id="Phobius"/>
    </source>
</evidence>
<proteinExistence type="predicted"/>
<accession>A0A086JBW7</accession>
<feature type="compositionally biased region" description="Basic and acidic residues" evidence="1">
    <location>
        <begin position="322"/>
        <end position="332"/>
    </location>
</feature>
<feature type="compositionally biased region" description="Basic residues" evidence="1">
    <location>
        <begin position="308"/>
        <end position="321"/>
    </location>
</feature>
<feature type="transmembrane region" description="Helical" evidence="2">
    <location>
        <begin position="201"/>
        <end position="222"/>
    </location>
</feature>
<sequence>MRAASIGWRAVCTKRKGVLLFTAVVSIVGEISISKIPSVSGWDQEQGVNPNGGFNGNAYTYALPENRGNRSAYAVSAPEGDSNESSDEESLKNSKLGPYKRPAKHFFDRIRGRDYYRPLLDRGSRLGVREHGKGESPHHGTFHKIPVNWDLNFEHSPDEASEVESAVDSLLREYREMGRREAELISLSPGGHDRSSSRSSLARLAITAGLISAIGGGMLLTFPVVAKALAVAAAVGGVGSTMWGVKQVMRGGNSSKSTEPQPGGDINSEFAAEVFATEIEKARHSLEGGREQQKSSSKSDGTKSTQTQRRRRHSRSRKHVKQKENEEQDKHTAFGTSLDD</sequence>
<evidence type="ECO:0000313" key="4">
    <source>
        <dbReference type="Proteomes" id="UP000028828"/>
    </source>
</evidence>
<name>A0A086JBW7_TOXGO</name>
<comment type="caution">
    <text evidence="3">The sequence shown here is derived from an EMBL/GenBank/DDBJ whole genome shotgun (WGS) entry which is preliminary data.</text>
</comment>
<reference evidence="3 4" key="1">
    <citation type="submission" date="2014-03" db="EMBL/GenBank/DDBJ databases">
        <authorList>
            <person name="Sibley D."/>
            <person name="Venepally P."/>
            <person name="Karamycheva S."/>
            <person name="Hadjithomas M."/>
            <person name="Khan A."/>
            <person name="Brunk B."/>
            <person name="Roos D."/>
            <person name="Caler E."/>
            <person name="Lorenzi H."/>
        </authorList>
    </citation>
    <scope>NUCLEOTIDE SEQUENCE [LARGE SCALE GENOMIC DNA]</scope>
    <source>
        <strain evidence="4">p89</strain>
    </source>
</reference>
<keyword evidence="2 3" id="KW-0812">Transmembrane</keyword>
<dbReference type="VEuPathDB" id="ToxoDB:TGP89_267740"/>
<dbReference type="Proteomes" id="UP000028828">
    <property type="component" value="Unassembled WGS sequence"/>
</dbReference>
<evidence type="ECO:0000256" key="1">
    <source>
        <dbReference type="SAM" id="MobiDB-lite"/>
    </source>
</evidence>
<feature type="region of interest" description="Disordered" evidence="1">
    <location>
        <begin position="281"/>
        <end position="340"/>
    </location>
</feature>
<keyword evidence="2" id="KW-1133">Transmembrane helix</keyword>
<keyword evidence="2" id="KW-0472">Membrane</keyword>
<evidence type="ECO:0000313" key="3">
    <source>
        <dbReference type="EMBL" id="KFG29635.1"/>
    </source>
</evidence>
<gene>
    <name evidence="3" type="ORF">TGP89_267740</name>
</gene>